<accession>A0A6J7WZH4</accession>
<gene>
    <name evidence="1" type="ORF">UFOVP244_171</name>
</gene>
<protein>
    <submittedName>
        <fullName evidence="1">Uncharacterized protein</fullName>
    </submittedName>
</protein>
<proteinExistence type="predicted"/>
<organism evidence="1">
    <name type="scientific">uncultured Caudovirales phage</name>
    <dbReference type="NCBI Taxonomy" id="2100421"/>
    <lineage>
        <taxon>Viruses</taxon>
        <taxon>Duplodnaviria</taxon>
        <taxon>Heunggongvirae</taxon>
        <taxon>Uroviricota</taxon>
        <taxon>Caudoviricetes</taxon>
        <taxon>Peduoviridae</taxon>
        <taxon>Maltschvirus</taxon>
        <taxon>Maltschvirus maltsch</taxon>
    </lineage>
</organism>
<name>A0A6J7WZH4_9CAUD</name>
<dbReference type="EMBL" id="LR798292">
    <property type="protein sequence ID" value="CAB5221464.1"/>
    <property type="molecule type" value="Genomic_DNA"/>
</dbReference>
<reference evidence="1" key="1">
    <citation type="submission" date="2020-05" db="EMBL/GenBank/DDBJ databases">
        <authorList>
            <person name="Chiriac C."/>
            <person name="Salcher M."/>
            <person name="Ghai R."/>
            <person name="Kavagutti S V."/>
        </authorList>
    </citation>
    <scope>NUCLEOTIDE SEQUENCE</scope>
</reference>
<evidence type="ECO:0000313" key="1">
    <source>
        <dbReference type="EMBL" id="CAB5221464.1"/>
    </source>
</evidence>
<sequence>MANDEIVKQVIKIIELYSHLEDAEEILRQTPTELHRVIMVNAFNRVSRLSKKLNQSVDQNTPEFQKVIYVGLELIKNIRMLTLNDEG</sequence>